<name>A0AAN9FE88_CROPI</name>
<evidence type="ECO:0000313" key="2">
    <source>
        <dbReference type="EMBL" id="KAK7273829.1"/>
    </source>
</evidence>
<dbReference type="GO" id="GO:0045271">
    <property type="term" value="C:respiratory chain complex I"/>
    <property type="evidence" value="ECO:0007669"/>
    <property type="project" value="InterPro"/>
</dbReference>
<dbReference type="EMBL" id="JAYWIO010000003">
    <property type="protein sequence ID" value="KAK7273829.1"/>
    <property type="molecule type" value="Genomic_DNA"/>
</dbReference>
<organism evidence="2 3">
    <name type="scientific">Crotalaria pallida</name>
    <name type="common">Smooth rattlebox</name>
    <name type="synonym">Crotalaria striata</name>
    <dbReference type="NCBI Taxonomy" id="3830"/>
    <lineage>
        <taxon>Eukaryota</taxon>
        <taxon>Viridiplantae</taxon>
        <taxon>Streptophyta</taxon>
        <taxon>Embryophyta</taxon>
        <taxon>Tracheophyta</taxon>
        <taxon>Spermatophyta</taxon>
        <taxon>Magnoliopsida</taxon>
        <taxon>eudicotyledons</taxon>
        <taxon>Gunneridae</taxon>
        <taxon>Pentapetalae</taxon>
        <taxon>rosids</taxon>
        <taxon>fabids</taxon>
        <taxon>Fabales</taxon>
        <taxon>Fabaceae</taxon>
        <taxon>Papilionoideae</taxon>
        <taxon>50 kb inversion clade</taxon>
        <taxon>genistoids sensu lato</taxon>
        <taxon>core genistoids</taxon>
        <taxon>Crotalarieae</taxon>
        <taxon>Crotalaria</taxon>
    </lineage>
</organism>
<dbReference type="PANTHER" id="PTHR36987:SF2">
    <property type="entry name" value="NADH DEHYDROGENASE [UBIQUINONE] 1 BETA SUBCOMPLEX SUBUNIT 2"/>
    <property type="match status" value="1"/>
</dbReference>
<dbReference type="Proteomes" id="UP001372338">
    <property type="component" value="Unassembled WGS sequence"/>
</dbReference>
<keyword evidence="3" id="KW-1185">Reference proteome</keyword>
<protein>
    <submittedName>
        <fullName evidence="2">Uncharacterized protein</fullName>
    </submittedName>
</protein>
<comment type="caution">
    <text evidence="2">The sequence shown here is derived from an EMBL/GenBank/DDBJ whole genome shotgun (WGS) entry which is preliminary data.</text>
</comment>
<keyword evidence="1" id="KW-1133">Transmembrane helix</keyword>
<dbReference type="InterPro" id="IPR044980">
    <property type="entry name" value="NDUFB2_plant/fungi"/>
</dbReference>
<dbReference type="PANTHER" id="PTHR36987">
    <property type="entry name" value="NADH DEHYDROGENASE [UBIQUINONE] 1 BETA SUBCOMPLEX SUBUNIT 2-LIKE"/>
    <property type="match status" value="1"/>
</dbReference>
<accession>A0AAN9FE88</accession>
<feature type="transmembrane region" description="Helical" evidence="1">
    <location>
        <begin position="19"/>
        <end position="37"/>
    </location>
</feature>
<sequence>MGEGSTTYKGVTIHHPKRWHTVIGKGLCAVMWLWVFYKAKQDAPVVLGWRHPLEGHGYVNFILLIQVALFTIANSGLFNEFHIPKRANLTSTEFQYSWRFGNGMFITPCKEVIMFPPCKYKCPSCSSNKRARQSEFPSWTKLC</sequence>
<evidence type="ECO:0000256" key="1">
    <source>
        <dbReference type="SAM" id="Phobius"/>
    </source>
</evidence>
<dbReference type="AlphaFoldDB" id="A0AAN9FE88"/>
<evidence type="ECO:0000313" key="3">
    <source>
        <dbReference type="Proteomes" id="UP001372338"/>
    </source>
</evidence>
<keyword evidence="1" id="KW-0812">Transmembrane</keyword>
<keyword evidence="1" id="KW-0472">Membrane</keyword>
<reference evidence="2 3" key="1">
    <citation type="submission" date="2024-01" db="EMBL/GenBank/DDBJ databases">
        <title>The genomes of 5 underutilized Papilionoideae crops provide insights into root nodulation and disease resistanc.</title>
        <authorList>
            <person name="Yuan L."/>
        </authorList>
    </citation>
    <scope>NUCLEOTIDE SEQUENCE [LARGE SCALE GENOMIC DNA]</scope>
    <source>
        <strain evidence="2">ZHUSHIDOU_FW_LH</strain>
        <tissue evidence="2">Leaf</tissue>
    </source>
</reference>
<gene>
    <name evidence="2" type="ORF">RIF29_14893</name>
</gene>
<proteinExistence type="predicted"/>
<dbReference type="GO" id="GO:0005743">
    <property type="term" value="C:mitochondrial inner membrane"/>
    <property type="evidence" value="ECO:0007669"/>
    <property type="project" value="InterPro"/>
</dbReference>
<feature type="transmembrane region" description="Helical" evidence="1">
    <location>
        <begin position="57"/>
        <end position="78"/>
    </location>
</feature>